<keyword evidence="1" id="KW-0808">Transferase</keyword>
<dbReference type="GO" id="GO:0005524">
    <property type="term" value="F:ATP binding"/>
    <property type="evidence" value="ECO:0007669"/>
    <property type="project" value="UniProtKB-KW"/>
</dbReference>
<proteinExistence type="predicted"/>
<dbReference type="SMART" id="SM00220">
    <property type="entry name" value="S_TKc"/>
    <property type="match status" value="1"/>
</dbReference>
<keyword evidence="7" id="KW-1185">Reference proteome</keyword>
<feature type="domain" description="Protein kinase" evidence="5">
    <location>
        <begin position="11"/>
        <end position="367"/>
    </location>
</feature>
<dbReference type="SUPFAM" id="SSF56112">
    <property type="entry name" value="Protein kinase-like (PK-like)"/>
    <property type="match status" value="1"/>
</dbReference>
<dbReference type="InterPro" id="IPR050117">
    <property type="entry name" value="MAPK"/>
</dbReference>
<evidence type="ECO:0000256" key="1">
    <source>
        <dbReference type="ARBA" id="ARBA00022527"/>
    </source>
</evidence>
<feature type="compositionally biased region" description="Polar residues" evidence="4">
    <location>
        <begin position="692"/>
        <end position="702"/>
    </location>
</feature>
<name>A0A3M2S645_9HYPO</name>
<dbReference type="InterPro" id="IPR011009">
    <property type="entry name" value="Kinase-like_dom_sf"/>
</dbReference>
<dbReference type="Gene3D" id="1.10.510.10">
    <property type="entry name" value="Transferase(Phosphotransferase) domain 1"/>
    <property type="match status" value="1"/>
</dbReference>
<protein>
    <recommendedName>
        <fullName evidence="5">Protein kinase domain-containing protein</fullName>
    </recommendedName>
</protein>
<evidence type="ECO:0000313" key="7">
    <source>
        <dbReference type="Proteomes" id="UP000277212"/>
    </source>
</evidence>
<organism evidence="6 7">
    <name type="scientific">Fusarium kuroshium</name>
    <dbReference type="NCBI Taxonomy" id="2010991"/>
    <lineage>
        <taxon>Eukaryota</taxon>
        <taxon>Fungi</taxon>
        <taxon>Dikarya</taxon>
        <taxon>Ascomycota</taxon>
        <taxon>Pezizomycotina</taxon>
        <taxon>Sordariomycetes</taxon>
        <taxon>Hypocreomycetidae</taxon>
        <taxon>Hypocreales</taxon>
        <taxon>Nectriaceae</taxon>
        <taxon>Fusarium</taxon>
        <taxon>Fusarium solani species complex</taxon>
    </lineage>
</organism>
<comment type="caution">
    <text evidence="6">The sequence shown here is derived from an EMBL/GenBank/DDBJ whole genome shotgun (WGS) entry which is preliminary data.</text>
</comment>
<keyword evidence="1" id="KW-0418">Kinase</keyword>
<keyword evidence="3" id="KW-0067">ATP-binding</keyword>
<dbReference type="CDD" id="cd00180">
    <property type="entry name" value="PKc"/>
    <property type="match status" value="1"/>
</dbReference>
<reference evidence="6 7" key="1">
    <citation type="submission" date="2017-06" db="EMBL/GenBank/DDBJ databases">
        <title>Comparative genomic analysis of Ambrosia Fusariam Clade fungi.</title>
        <authorList>
            <person name="Stajich J.E."/>
            <person name="Carrillo J."/>
            <person name="Kijimoto T."/>
            <person name="Eskalen A."/>
            <person name="O'Donnell K."/>
            <person name="Kasson M."/>
        </authorList>
    </citation>
    <scope>NUCLEOTIDE SEQUENCE [LARGE SCALE GENOMIC DNA]</scope>
    <source>
        <strain evidence="6">UCR3666</strain>
    </source>
</reference>
<dbReference type="Gene3D" id="3.30.200.20">
    <property type="entry name" value="Phosphorylase Kinase, domain 1"/>
    <property type="match status" value="1"/>
</dbReference>
<dbReference type="GO" id="GO:0004674">
    <property type="term" value="F:protein serine/threonine kinase activity"/>
    <property type="evidence" value="ECO:0007669"/>
    <property type="project" value="UniProtKB-KW"/>
</dbReference>
<evidence type="ECO:0000313" key="6">
    <source>
        <dbReference type="EMBL" id="RMJ13028.1"/>
    </source>
</evidence>
<evidence type="ECO:0000256" key="4">
    <source>
        <dbReference type="SAM" id="MobiDB-lite"/>
    </source>
</evidence>
<dbReference type="PANTHER" id="PTHR24055">
    <property type="entry name" value="MITOGEN-ACTIVATED PROTEIN KINASE"/>
    <property type="match status" value="1"/>
</dbReference>
<feature type="region of interest" description="Disordered" evidence="4">
    <location>
        <begin position="692"/>
        <end position="722"/>
    </location>
</feature>
<dbReference type="PROSITE" id="PS50011">
    <property type="entry name" value="PROTEIN_KINASE_DOM"/>
    <property type="match status" value="1"/>
</dbReference>
<evidence type="ECO:0000259" key="5">
    <source>
        <dbReference type="PROSITE" id="PS50011"/>
    </source>
</evidence>
<accession>A0A3M2S645</accession>
<evidence type="ECO:0000256" key="2">
    <source>
        <dbReference type="ARBA" id="ARBA00022741"/>
    </source>
</evidence>
<keyword evidence="2" id="KW-0547">Nucleotide-binding</keyword>
<sequence>MQCRDYRRFPFLAETPIGEGSFGTITKFEIAPGYCDKAEKVLMRDYHRSAVGHGNEKKLLFAAKSVKDSDPNSHALVLDELRVLRLVSKLDNVITLLACYTWREKTYFVFPYVETDLEELLTDKINIEGKKPLTLQSSKELPHHWLWKEMVGVTNALKHIHGGIKDPSERTSGDVIGFHSDLKPANILVTANGKLKIGDFGLSYIQIMKAGDVFEAEYQGGEVRYAAPESKLSPDERGELLRPCTNDPAPVLKLDIWSLACIMTEVLVRLVNPKGKESPLKHFRDELVQCQEGGGYEQRSFDKEGVKQCVKDTIDALKAKGSARSAIGQYLSSIAELLLAMFQHNNSSRLSSQDVLLRLRNAKEEYRGNLKLDGPGWELKEQSPPEDQNLWEVGWINKNNRLVSFIKMEGIELEAVKQVDGNPQLKRKCRFRLFERRPSPERERPSHESERSGHTAVPTFVLKYAVEEGAESKAYEEDINLSDWAFKPTYLFQKLPGSKPRYECLLFLVKRTSSSKALVFTFASIKGRYLNAFQGALLQKEIFSDLEFSDATAKFDVYGSPRVDTLDSASVQFWSSIQPKYLPRTGRGPPEPLSQKDETMVIFCPKKSLLKIPLNDGKKDFRLAKREQDKVQISHKEKSGHRYFDVFEFKYQPCDPWDKKTGGSETKFTTPALRLQHESDNTLVKVKEMTIATTGGSSQGAQNGDIEKLKLATGMKTRKNRR</sequence>
<dbReference type="InterPro" id="IPR000719">
    <property type="entry name" value="Prot_kinase_dom"/>
</dbReference>
<evidence type="ECO:0000256" key="3">
    <source>
        <dbReference type="ARBA" id="ARBA00022840"/>
    </source>
</evidence>
<dbReference type="OrthoDB" id="248923at2759"/>
<keyword evidence="1" id="KW-0723">Serine/threonine-protein kinase</keyword>
<gene>
    <name evidence="6" type="ORF">CDV36_007276</name>
</gene>
<dbReference type="AlphaFoldDB" id="A0A3M2S645"/>
<dbReference type="EMBL" id="NKUJ01000118">
    <property type="protein sequence ID" value="RMJ13028.1"/>
    <property type="molecule type" value="Genomic_DNA"/>
</dbReference>
<dbReference type="Proteomes" id="UP000277212">
    <property type="component" value="Unassembled WGS sequence"/>
</dbReference>
<dbReference type="Pfam" id="PF00069">
    <property type="entry name" value="Pkinase"/>
    <property type="match status" value="1"/>
</dbReference>